<sequence>MMATAASPVGVVDEDGCCPGLSRAPQIQCARELIALANKVDQLKWDHTELDRDIQEINEVIESVNDRFASCLSVRPSLTSRLAELSTIVTTQGQHLDTTAQQTTQAASTGAHAVETLTTLEESVHQLWARQPPSESEAEFSPCINVLDSNFKVLWPTFGPGLGCISQAIKKVVCVQAKPLQNLEDLAHMVDKRFVLAFLAEVPISPLESPPTMEETLIQLDCLLFWCCLVLKQLANQQKMQAT</sequence>
<name>A0ACC2U8Z9_9FUNG</name>
<evidence type="ECO:0000313" key="1">
    <source>
        <dbReference type="EMBL" id="KAJ9083279.1"/>
    </source>
</evidence>
<proteinExistence type="predicted"/>
<accession>A0ACC2U8Z9</accession>
<organism evidence="1 2">
    <name type="scientific">Entomophthora muscae</name>
    <dbReference type="NCBI Taxonomy" id="34485"/>
    <lineage>
        <taxon>Eukaryota</taxon>
        <taxon>Fungi</taxon>
        <taxon>Fungi incertae sedis</taxon>
        <taxon>Zoopagomycota</taxon>
        <taxon>Entomophthoromycotina</taxon>
        <taxon>Entomophthoromycetes</taxon>
        <taxon>Entomophthorales</taxon>
        <taxon>Entomophthoraceae</taxon>
        <taxon>Entomophthora</taxon>
    </lineage>
</organism>
<gene>
    <name evidence="1" type="ORF">DSO57_1036237</name>
</gene>
<dbReference type="Proteomes" id="UP001165960">
    <property type="component" value="Unassembled WGS sequence"/>
</dbReference>
<dbReference type="EMBL" id="QTSX02001052">
    <property type="protein sequence ID" value="KAJ9083279.1"/>
    <property type="molecule type" value="Genomic_DNA"/>
</dbReference>
<reference evidence="1" key="1">
    <citation type="submission" date="2022-04" db="EMBL/GenBank/DDBJ databases">
        <title>Genome of the entomopathogenic fungus Entomophthora muscae.</title>
        <authorList>
            <person name="Elya C."/>
            <person name="Lovett B.R."/>
            <person name="Lee E."/>
            <person name="Macias A.M."/>
            <person name="Hajek A.E."/>
            <person name="De Bivort B.L."/>
            <person name="Kasson M.T."/>
            <person name="De Fine Licht H.H."/>
            <person name="Stajich J.E."/>
        </authorList>
    </citation>
    <scope>NUCLEOTIDE SEQUENCE</scope>
    <source>
        <strain evidence="1">Berkeley</strain>
    </source>
</reference>
<protein>
    <submittedName>
        <fullName evidence="1">Uncharacterized protein</fullName>
    </submittedName>
</protein>
<keyword evidence="2" id="KW-1185">Reference proteome</keyword>
<comment type="caution">
    <text evidence="1">The sequence shown here is derived from an EMBL/GenBank/DDBJ whole genome shotgun (WGS) entry which is preliminary data.</text>
</comment>
<evidence type="ECO:0000313" key="2">
    <source>
        <dbReference type="Proteomes" id="UP001165960"/>
    </source>
</evidence>